<dbReference type="InterPro" id="IPR004363">
    <property type="entry name" value="Methylgl_synth"/>
</dbReference>
<accession>A0A6J4TKW5</accession>
<keyword evidence="2 5" id="KW-0456">Lyase</keyword>
<dbReference type="NCBIfam" id="TIGR00160">
    <property type="entry name" value="MGSA"/>
    <property type="match status" value="1"/>
</dbReference>
<dbReference type="Pfam" id="PF02142">
    <property type="entry name" value="MGS"/>
    <property type="match status" value="1"/>
</dbReference>
<proteinExistence type="inferred from homology"/>
<sequence length="143" mass="15173">MKASKQIALVAHDAKKAELIHWVQANAAALGRHSFWATGTTGKRIQEACPDFVVRPLKSGPLGGDQQIGAKIAEGEIDILIFFTDAMSPHPHDADVRALTRLSTLYNVAMATNRTTADFLIASPLFSEAYEAPTGGGDGTPGT</sequence>
<dbReference type="HAMAP" id="MF_00549">
    <property type="entry name" value="Methylglyoxal_synth"/>
    <property type="match status" value="1"/>
</dbReference>
<feature type="binding site" evidence="2">
    <location>
        <position position="12"/>
    </location>
    <ligand>
        <name>substrate</name>
    </ligand>
</feature>
<dbReference type="NCBIfam" id="NF003559">
    <property type="entry name" value="PRK05234.1"/>
    <property type="match status" value="1"/>
</dbReference>
<feature type="binding site" evidence="2">
    <location>
        <position position="16"/>
    </location>
    <ligand>
        <name>substrate</name>
    </ligand>
</feature>
<evidence type="ECO:0000256" key="1">
    <source>
        <dbReference type="ARBA" id="ARBA00006287"/>
    </source>
</evidence>
<dbReference type="Gene3D" id="3.40.50.1380">
    <property type="entry name" value="Methylglyoxal synthase-like domain"/>
    <property type="match status" value="1"/>
</dbReference>
<comment type="function">
    <text evidence="2">Catalyzes the formation of methylglyoxal from dihydroxyacetone phosphate.</text>
</comment>
<feature type="active site" description="Proton donor/acceptor" evidence="2 3">
    <location>
        <position position="65"/>
    </location>
</feature>
<dbReference type="PIRSF" id="PIRSF006614">
    <property type="entry name" value="Methylglyox_syn"/>
    <property type="match status" value="1"/>
</dbReference>
<feature type="domain" description="MGS-like" evidence="4">
    <location>
        <begin position="1"/>
        <end position="143"/>
    </location>
</feature>
<dbReference type="PANTHER" id="PTHR30492:SF0">
    <property type="entry name" value="METHYLGLYOXAL SYNTHASE"/>
    <property type="match status" value="1"/>
</dbReference>
<dbReference type="SUPFAM" id="SSF52335">
    <property type="entry name" value="Methylglyoxal synthase-like"/>
    <property type="match status" value="1"/>
</dbReference>
<feature type="binding site" evidence="2">
    <location>
        <begin position="38"/>
        <end position="41"/>
    </location>
    <ligand>
        <name>substrate</name>
    </ligand>
</feature>
<gene>
    <name evidence="2" type="primary">mgsA</name>
    <name evidence="5" type="ORF">AVDCRST_MAG23-610</name>
</gene>
<comment type="similarity">
    <text evidence="1 2">Belongs to the methylglyoxal synthase family.</text>
</comment>
<organism evidence="5">
    <name type="scientific">uncultured Sphingosinicella sp</name>
    <dbReference type="NCBI Taxonomy" id="478748"/>
    <lineage>
        <taxon>Bacteria</taxon>
        <taxon>Pseudomonadati</taxon>
        <taxon>Pseudomonadota</taxon>
        <taxon>Alphaproteobacteria</taxon>
        <taxon>Sphingomonadales</taxon>
        <taxon>Sphingosinicellaceae</taxon>
        <taxon>Sphingosinicella</taxon>
        <taxon>environmental samples</taxon>
    </lineage>
</organism>
<dbReference type="InterPro" id="IPR011607">
    <property type="entry name" value="MGS-like_dom"/>
</dbReference>
<name>A0A6J4TKW5_9SPHN</name>
<feature type="binding site" evidence="2">
    <location>
        <position position="92"/>
    </location>
    <ligand>
        <name>substrate</name>
    </ligand>
</feature>
<dbReference type="AlphaFoldDB" id="A0A6J4TKW5"/>
<dbReference type="PANTHER" id="PTHR30492">
    <property type="entry name" value="METHYLGLYOXAL SYNTHASE"/>
    <property type="match status" value="1"/>
</dbReference>
<dbReference type="SMART" id="SM00851">
    <property type="entry name" value="MGS"/>
    <property type="match status" value="1"/>
</dbReference>
<dbReference type="GO" id="GO:0005829">
    <property type="term" value="C:cytosol"/>
    <property type="evidence" value="ECO:0007669"/>
    <property type="project" value="TreeGrafter"/>
</dbReference>
<evidence type="ECO:0000259" key="4">
    <source>
        <dbReference type="PROSITE" id="PS51855"/>
    </source>
</evidence>
<evidence type="ECO:0000256" key="2">
    <source>
        <dbReference type="HAMAP-Rule" id="MF_00549"/>
    </source>
</evidence>
<dbReference type="InterPro" id="IPR036914">
    <property type="entry name" value="MGS-like_dom_sf"/>
</dbReference>
<dbReference type="GO" id="GO:0019242">
    <property type="term" value="P:methylglyoxal biosynthetic process"/>
    <property type="evidence" value="ECO:0007669"/>
    <property type="project" value="UniProtKB-UniRule"/>
</dbReference>
<protein>
    <recommendedName>
        <fullName evidence="2">Methylglyoxal synthase</fullName>
        <shortName evidence="2">MGS</shortName>
        <ecNumber evidence="2">4.2.3.3</ecNumber>
    </recommendedName>
</protein>
<dbReference type="EMBL" id="CADCWD010000024">
    <property type="protein sequence ID" value="CAA9526586.1"/>
    <property type="molecule type" value="Genomic_DNA"/>
</dbReference>
<dbReference type="CDD" id="cd01422">
    <property type="entry name" value="MGS"/>
    <property type="match status" value="1"/>
</dbReference>
<dbReference type="PROSITE" id="PS01335">
    <property type="entry name" value="METHYLGLYOXAL_SYNTH"/>
    <property type="match status" value="1"/>
</dbReference>
<comment type="catalytic activity">
    <reaction evidence="2">
        <text>dihydroxyacetone phosphate = methylglyoxal + phosphate</text>
        <dbReference type="Rhea" id="RHEA:17937"/>
        <dbReference type="ChEBI" id="CHEBI:17158"/>
        <dbReference type="ChEBI" id="CHEBI:43474"/>
        <dbReference type="ChEBI" id="CHEBI:57642"/>
        <dbReference type="EC" id="4.2.3.3"/>
    </reaction>
</comment>
<dbReference type="InterPro" id="IPR018148">
    <property type="entry name" value="Methylglyoxal_synth_AS"/>
</dbReference>
<reference evidence="5" key="1">
    <citation type="submission" date="2020-02" db="EMBL/GenBank/DDBJ databases">
        <authorList>
            <person name="Meier V. D."/>
        </authorList>
    </citation>
    <scope>NUCLEOTIDE SEQUENCE</scope>
    <source>
        <strain evidence="5">AVDCRST_MAG23</strain>
    </source>
</reference>
<feature type="binding site" evidence="2">
    <location>
        <begin position="59"/>
        <end position="60"/>
    </location>
    <ligand>
        <name>substrate</name>
    </ligand>
</feature>
<dbReference type="PROSITE" id="PS51855">
    <property type="entry name" value="MGS"/>
    <property type="match status" value="1"/>
</dbReference>
<dbReference type="EC" id="4.2.3.3" evidence="2"/>
<evidence type="ECO:0000313" key="5">
    <source>
        <dbReference type="EMBL" id="CAA9526586.1"/>
    </source>
</evidence>
<evidence type="ECO:0000256" key="3">
    <source>
        <dbReference type="PIRSR" id="PIRSR006614-1"/>
    </source>
</evidence>
<dbReference type="GO" id="GO:0008929">
    <property type="term" value="F:methylglyoxal synthase activity"/>
    <property type="evidence" value="ECO:0007669"/>
    <property type="project" value="UniProtKB-UniRule"/>
</dbReference>